<accession>A0A5K0U9S5</accession>
<protein>
    <submittedName>
        <fullName evidence="1">Uncharacterized protein</fullName>
    </submittedName>
</protein>
<keyword evidence="2" id="KW-1185">Reference proteome</keyword>
<dbReference type="Proteomes" id="UP000594342">
    <property type="component" value="Unassembled WGS sequence"/>
</dbReference>
<name>A0A5K0U9S5_9VIRU</name>
<sequence length="273" mass="30886">LYHKNFIDLESTKTDVKTFSQMMQSESSSLLSSSFSNPLIQRERDPTEITIRYNELKSKYLSEDNLIEKYSLKNKASSSDRAPWVGIVSNDFIKDVVANKLYTLRVESVQNDSKKVSVSTIDCRLAEAGGVDFNSPTTTTGDRVYYPDHDYVYSLNVPLHAYGSLVYNIKYLDKAGVRHKVYAKRDYEFFPIDENDALLVAGLDACIDTYDESNYEKFKDGVDNDSMEVCVSPVQLFIKESTGAYTPAVGATYKCIGMTGRMLYNLCKLCTFM</sequence>
<proteinExistence type="predicted"/>
<dbReference type="EMBL" id="UPSH01000001">
    <property type="protein sequence ID" value="VBB18173.1"/>
    <property type="molecule type" value="Genomic_DNA"/>
</dbReference>
<evidence type="ECO:0000313" key="2">
    <source>
        <dbReference type="Proteomes" id="UP000594342"/>
    </source>
</evidence>
<gene>
    <name evidence="1" type="ORF">YASMINEVIRUS_636</name>
</gene>
<feature type="non-terminal residue" evidence="1">
    <location>
        <position position="1"/>
    </location>
</feature>
<reference evidence="1 2" key="1">
    <citation type="submission" date="2018-10" db="EMBL/GenBank/DDBJ databases">
        <authorList>
            <consortium name="IHU Genomes"/>
        </authorList>
    </citation>
    <scope>NUCLEOTIDE SEQUENCE [LARGE SCALE GENOMIC DNA]</scope>
    <source>
        <strain evidence="1 2">A1</strain>
    </source>
</reference>
<organism evidence="1 2">
    <name type="scientific">Yasminevirus sp. GU-2018</name>
    <dbReference type="NCBI Taxonomy" id="2420051"/>
    <lineage>
        <taxon>Viruses</taxon>
        <taxon>Varidnaviria</taxon>
        <taxon>Bamfordvirae</taxon>
        <taxon>Nucleocytoviricota</taxon>
        <taxon>Megaviricetes</taxon>
        <taxon>Imitervirales</taxon>
        <taxon>Mimiviridae</taxon>
        <taxon>Klosneuvirinae</taxon>
        <taxon>Yasminevirus</taxon>
        <taxon>Yasminevirus saudimassiliense</taxon>
    </lineage>
</organism>
<evidence type="ECO:0000313" key="1">
    <source>
        <dbReference type="EMBL" id="VBB18173.1"/>
    </source>
</evidence>
<comment type="caution">
    <text evidence="1">The sequence shown here is derived from an EMBL/GenBank/DDBJ whole genome shotgun (WGS) entry which is preliminary data.</text>
</comment>